<dbReference type="PANTHER" id="PTHR38700:SF1">
    <property type="entry name" value="PH DOMAIN-CONTAINING PROTEIN"/>
    <property type="match status" value="1"/>
</dbReference>
<gene>
    <name evidence="2" type="ORF">SLS60_010460</name>
</gene>
<dbReference type="Gene3D" id="2.30.29.30">
    <property type="entry name" value="Pleckstrin-homology domain (PH domain)/Phosphotyrosine-binding domain (PTB)"/>
    <property type="match status" value="1"/>
</dbReference>
<dbReference type="InterPro" id="IPR011993">
    <property type="entry name" value="PH-like_dom_sf"/>
</dbReference>
<accession>A0ABR3QNR5</accession>
<proteinExistence type="predicted"/>
<dbReference type="Proteomes" id="UP001521785">
    <property type="component" value="Unassembled WGS sequence"/>
</dbReference>
<protein>
    <recommendedName>
        <fullName evidence="4">PH domain-containing protein</fullName>
    </recommendedName>
</protein>
<keyword evidence="3" id="KW-1185">Reference proteome</keyword>
<feature type="region of interest" description="Disordered" evidence="1">
    <location>
        <begin position="809"/>
        <end position="836"/>
    </location>
</feature>
<feature type="compositionally biased region" description="Polar residues" evidence="1">
    <location>
        <begin position="274"/>
        <end position="290"/>
    </location>
</feature>
<evidence type="ECO:0000313" key="2">
    <source>
        <dbReference type="EMBL" id="KAL1593728.1"/>
    </source>
</evidence>
<dbReference type="InterPro" id="IPR029071">
    <property type="entry name" value="Ubiquitin-like_domsf"/>
</dbReference>
<evidence type="ECO:0008006" key="4">
    <source>
        <dbReference type="Google" id="ProtNLM"/>
    </source>
</evidence>
<feature type="compositionally biased region" description="Basic and acidic residues" evidence="1">
    <location>
        <begin position="154"/>
        <end position="246"/>
    </location>
</feature>
<feature type="compositionally biased region" description="Basic and acidic residues" evidence="1">
    <location>
        <begin position="922"/>
        <end position="934"/>
    </location>
</feature>
<feature type="compositionally biased region" description="Basic and acidic residues" evidence="1">
    <location>
        <begin position="138"/>
        <end position="148"/>
    </location>
</feature>
<evidence type="ECO:0000313" key="3">
    <source>
        <dbReference type="Proteomes" id="UP001521785"/>
    </source>
</evidence>
<feature type="region of interest" description="Disordered" evidence="1">
    <location>
        <begin position="876"/>
        <end position="934"/>
    </location>
</feature>
<feature type="compositionally biased region" description="Polar residues" evidence="1">
    <location>
        <begin position="85"/>
        <end position="125"/>
    </location>
</feature>
<feature type="region of interest" description="Disordered" evidence="1">
    <location>
        <begin position="1"/>
        <end position="302"/>
    </location>
</feature>
<feature type="region of interest" description="Disordered" evidence="1">
    <location>
        <begin position="725"/>
        <end position="781"/>
    </location>
</feature>
<dbReference type="PANTHER" id="PTHR38700">
    <property type="entry name" value="YALI0E22418P"/>
    <property type="match status" value="1"/>
</dbReference>
<comment type="caution">
    <text evidence="2">The sequence shown here is derived from an EMBL/GenBank/DDBJ whole genome shotgun (WGS) entry which is preliminary data.</text>
</comment>
<dbReference type="SUPFAM" id="SSF54236">
    <property type="entry name" value="Ubiquitin-like"/>
    <property type="match status" value="1"/>
</dbReference>
<organism evidence="2 3">
    <name type="scientific">Paraconiothyrium brasiliense</name>
    <dbReference type="NCBI Taxonomy" id="300254"/>
    <lineage>
        <taxon>Eukaryota</taxon>
        <taxon>Fungi</taxon>
        <taxon>Dikarya</taxon>
        <taxon>Ascomycota</taxon>
        <taxon>Pezizomycotina</taxon>
        <taxon>Dothideomycetes</taxon>
        <taxon>Pleosporomycetidae</taxon>
        <taxon>Pleosporales</taxon>
        <taxon>Massarineae</taxon>
        <taxon>Didymosphaeriaceae</taxon>
        <taxon>Paraconiothyrium</taxon>
    </lineage>
</organism>
<dbReference type="EMBL" id="JAKJXO020000018">
    <property type="protein sequence ID" value="KAL1593728.1"/>
    <property type="molecule type" value="Genomic_DNA"/>
</dbReference>
<evidence type="ECO:0000256" key="1">
    <source>
        <dbReference type="SAM" id="MobiDB-lite"/>
    </source>
</evidence>
<name>A0ABR3QNR5_9PLEO</name>
<sequence>MADSAPSEMPPQKFSRYRSVRRAQAQQAALHQNPVETPTIPAIPPIPMDVPNAAPVSRSMSRYHRRPTTSSASPAKAPPLRSATVDASAQPLPTQNPSSSRNRALSSPYTRATPNVSPRVPNTSRARAEAAPMPTADGRPKNARDEAKQLIQDEAERQRRMREKIEAEKRAKRRAEEAERERQEQQRREAEEAERLRLQEEADVEEQLRRQKEEKERGKRLQKVESAKRLQEREEAERRARIEEATRNAPISPPTSPPRQGGRFGIFSRRRDNSAASQSPPNTARPSQTSHESRDMENIKAGGGGAVLGIDAPISAVNAGDRRVSILCNKKTFLLPVTPETTAQDLLRSASVVMTEKIDLHVDILLENFTKVSVQRPLRMYEHVRDVMNSWDNDTQNDLEIINAAYAGHDRGFLLSSQVPDDKPEGMSCFIYYSSRPGKWNKKYVTLRTDGQLVMAKNETSKDQENICHMSDFDIYRPTERKQKKIKPPKSFCYAVKSQQKSNIFSDESRYVHFFCTSDNGTSVKFYSMLHTWRSWHLKHVMGEGLNKSKSPETKPANAFLAKTQALGSLDQGPTASHRRNASENSFYQLGSFKPLFDLEQFGKSLDQPSHQPAAPEASLSRMNTRAMHARKMSTRQKAPPPVAYNRSGLVDEIPDMPVMENTNSLAQTPARVEDEETFAAGGLLGRKYSQRQRLVQEREAQANGPFTAGPSLVGNIDTMAAAQLAGGNDGGLGRRSSVRSNHRRSSSDIQRSTSTRIKPRPLVDLTPQYVEPPQHRNKGKGFIPEGGAGPLIENATSVEEAIQVPPSTDWRAGARPMTARAHGTYGTGGHERRRSLKDRGEGLAAYTVNNHTAGIDDDRQAFTGGLLARAGFSQGARPVGHGVMDGSRARGPMLDMNEPSQFASGSLLAGVQRKQTVKGPVIDRDRRQSVDMG</sequence>
<reference evidence="2 3" key="1">
    <citation type="submission" date="2024-02" db="EMBL/GenBank/DDBJ databases">
        <title>De novo assembly and annotation of 12 fungi associated with fruit tree decline syndrome in Ontario, Canada.</title>
        <authorList>
            <person name="Sulman M."/>
            <person name="Ellouze W."/>
            <person name="Ilyukhin E."/>
        </authorList>
    </citation>
    <scope>NUCLEOTIDE SEQUENCE [LARGE SCALE GENOMIC DNA]</scope>
    <source>
        <strain evidence="2 3">M42-189</strain>
    </source>
</reference>